<dbReference type="Gene3D" id="1.20.120.530">
    <property type="entry name" value="GntR ligand-binding domain-like"/>
    <property type="match status" value="1"/>
</dbReference>
<keyword evidence="2" id="KW-0238">DNA-binding</keyword>
<evidence type="ECO:0000313" key="5">
    <source>
        <dbReference type="EMBL" id="ERF60850.1"/>
    </source>
</evidence>
<dbReference type="SMART" id="SM00345">
    <property type="entry name" value="HTH_GNTR"/>
    <property type="match status" value="1"/>
</dbReference>
<sequence length="218" mass="25469">MAATREKYSNNTLKDVYYDIILQRIIRDEYKSGDIITEKSLVDEFDVSKSPIREALISLCNEKLLKSIPRFGYEVSSISDRTVSEMLDYRVVLECGYLDRNWDAITDERIVQLQELVYKDYSKPEQREALEHWEKNCTFHLTLFSFSNNAFSYEQLAAVMRALGIAYVRSYWKTLHLTRVQSGANYHKQLINYLTDGNKQAAVECLRKDIVEFFTPGN</sequence>
<dbReference type="Gene3D" id="1.10.10.10">
    <property type="entry name" value="Winged helix-like DNA-binding domain superfamily/Winged helix DNA-binding domain"/>
    <property type="match status" value="1"/>
</dbReference>
<dbReference type="InterPro" id="IPR000524">
    <property type="entry name" value="Tscrpt_reg_HTH_GntR"/>
</dbReference>
<evidence type="ECO:0000313" key="7">
    <source>
        <dbReference type="Proteomes" id="UP000016412"/>
    </source>
</evidence>
<dbReference type="eggNOG" id="COG1802">
    <property type="taxonomic scope" value="Bacteria"/>
</dbReference>
<dbReference type="PANTHER" id="PTHR43537:SF24">
    <property type="entry name" value="GLUCONATE OPERON TRANSCRIPTIONAL REPRESSOR"/>
    <property type="match status" value="1"/>
</dbReference>
<dbReference type="SMART" id="SM00895">
    <property type="entry name" value="FCD"/>
    <property type="match status" value="1"/>
</dbReference>
<dbReference type="AlphaFoldDB" id="U2LES4"/>
<evidence type="ECO:0000256" key="2">
    <source>
        <dbReference type="ARBA" id="ARBA00023125"/>
    </source>
</evidence>
<dbReference type="OrthoDB" id="362718at2"/>
<dbReference type="PROSITE" id="PS50949">
    <property type="entry name" value="HTH_GNTR"/>
    <property type="match status" value="1"/>
</dbReference>
<evidence type="ECO:0000256" key="3">
    <source>
        <dbReference type="ARBA" id="ARBA00023163"/>
    </source>
</evidence>
<dbReference type="Proteomes" id="UP000016412">
    <property type="component" value="Unassembled WGS sequence"/>
</dbReference>
<accession>U2LES4</accession>
<keyword evidence="3" id="KW-0804">Transcription</keyword>
<keyword evidence="8" id="KW-1185">Reference proteome</keyword>
<dbReference type="EMBL" id="AUZJ01000028">
    <property type="protein sequence ID" value="ERF60850.1"/>
    <property type="molecule type" value="Genomic_DNA"/>
</dbReference>
<dbReference type="STRING" id="1125725.HMPREF1325_0169"/>
<dbReference type="Proteomes" id="UP000016646">
    <property type="component" value="Unassembled WGS sequence"/>
</dbReference>
<organism evidence="5 7">
    <name type="scientific">Treponema socranskii subsp. socranskii VPI DR56BR1116 = ATCC 35536</name>
    <dbReference type="NCBI Taxonomy" id="1125725"/>
    <lineage>
        <taxon>Bacteria</taxon>
        <taxon>Pseudomonadati</taxon>
        <taxon>Spirochaetota</taxon>
        <taxon>Spirochaetia</taxon>
        <taxon>Spirochaetales</taxon>
        <taxon>Treponemataceae</taxon>
        <taxon>Treponema</taxon>
    </lineage>
</organism>
<dbReference type="EMBL" id="AVQI01000049">
    <property type="protein sequence ID" value="ERK02806.1"/>
    <property type="molecule type" value="Genomic_DNA"/>
</dbReference>
<dbReference type="Pfam" id="PF00392">
    <property type="entry name" value="GntR"/>
    <property type="match status" value="1"/>
</dbReference>
<evidence type="ECO:0000256" key="1">
    <source>
        <dbReference type="ARBA" id="ARBA00023015"/>
    </source>
</evidence>
<dbReference type="InterPro" id="IPR036388">
    <property type="entry name" value="WH-like_DNA-bd_sf"/>
</dbReference>
<dbReference type="SUPFAM" id="SSF46785">
    <property type="entry name" value="Winged helix' DNA-binding domain"/>
    <property type="match status" value="1"/>
</dbReference>
<protein>
    <submittedName>
        <fullName evidence="5">FCD domain protein</fullName>
    </submittedName>
</protein>
<evidence type="ECO:0000313" key="8">
    <source>
        <dbReference type="Proteomes" id="UP000016646"/>
    </source>
</evidence>
<dbReference type="RefSeq" id="WP_021330179.1">
    <property type="nucleotide sequence ID" value="NZ_AUZJ01000028.1"/>
</dbReference>
<reference evidence="7 8" key="1">
    <citation type="submission" date="2013-08" db="EMBL/GenBank/DDBJ databases">
        <authorList>
            <person name="Durkin A.S."/>
            <person name="Haft D.R."/>
            <person name="McCorrison J."/>
            <person name="Torralba M."/>
            <person name="Gillis M."/>
            <person name="Haft D.H."/>
            <person name="Methe B."/>
            <person name="Sutton G."/>
            <person name="Nelson K.E."/>
        </authorList>
    </citation>
    <scope>NUCLEOTIDE SEQUENCE [LARGE SCALE GENOMIC DNA]</scope>
    <source>
        <strain evidence="6 8">ATCC 35536</strain>
        <strain evidence="5 7">VPI DR56BR1116</strain>
    </source>
</reference>
<evidence type="ECO:0000259" key="4">
    <source>
        <dbReference type="PROSITE" id="PS50949"/>
    </source>
</evidence>
<dbReference type="InterPro" id="IPR008920">
    <property type="entry name" value="TF_FadR/GntR_C"/>
</dbReference>
<comment type="caution">
    <text evidence="5">The sequence shown here is derived from an EMBL/GenBank/DDBJ whole genome shotgun (WGS) entry which is preliminary data.</text>
</comment>
<dbReference type="PANTHER" id="PTHR43537">
    <property type="entry name" value="TRANSCRIPTIONAL REGULATOR, GNTR FAMILY"/>
    <property type="match status" value="1"/>
</dbReference>
<keyword evidence="1" id="KW-0805">Transcription regulation</keyword>
<proteinExistence type="predicted"/>
<evidence type="ECO:0000313" key="6">
    <source>
        <dbReference type="EMBL" id="ERK02806.1"/>
    </source>
</evidence>
<dbReference type="GO" id="GO:0003700">
    <property type="term" value="F:DNA-binding transcription factor activity"/>
    <property type="evidence" value="ECO:0007669"/>
    <property type="project" value="InterPro"/>
</dbReference>
<gene>
    <name evidence="6" type="ORF">HMPREF0860_2638</name>
    <name evidence="5" type="ORF">HMPREF1325_0169</name>
</gene>
<dbReference type="PATRIC" id="fig|1125725.3.peg.1165"/>
<dbReference type="SUPFAM" id="SSF48008">
    <property type="entry name" value="GntR ligand-binding domain-like"/>
    <property type="match status" value="1"/>
</dbReference>
<dbReference type="Pfam" id="PF07729">
    <property type="entry name" value="FCD"/>
    <property type="match status" value="1"/>
</dbReference>
<feature type="domain" description="HTH gntR-type" evidence="4">
    <location>
        <begin position="11"/>
        <end position="78"/>
    </location>
</feature>
<dbReference type="InterPro" id="IPR036390">
    <property type="entry name" value="WH_DNA-bd_sf"/>
</dbReference>
<name>U2LES4_TRESO</name>
<dbReference type="InterPro" id="IPR011711">
    <property type="entry name" value="GntR_C"/>
</dbReference>
<dbReference type="GO" id="GO:0003677">
    <property type="term" value="F:DNA binding"/>
    <property type="evidence" value="ECO:0007669"/>
    <property type="project" value="UniProtKB-KW"/>
</dbReference>